<name>A0ACC1HBH3_9FUNG</name>
<reference evidence="1" key="1">
    <citation type="submission" date="2022-06" db="EMBL/GenBank/DDBJ databases">
        <title>Phylogenomic reconstructions and comparative analyses of Kickxellomycotina fungi.</title>
        <authorList>
            <person name="Reynolds N.K."/>
            <person name="Stajich J.E."/>
            <person name="Barry K."/>
            <person name="Grigoriev I.V."/>
            <person name="Crous P."/>
            <person name="Smith M.E."/>
        </authorList>
    </citation>
    <scope>NUCLEOTIDE SEQUENCE</scope>
    <source>
        <strain evidence="1">RSA 2271</strain>
    </source>
</reference>
<proteinExistence type="predicted"/>
<dbReference type="EC" id="2.1.1.354" evidence="1"/>
<evidence type="ECO:0000313" key="2">
    <source>
        <dbReference type="Proteomes" id="UP001145114"/>
    </source>
</evidence>
<keyword evidence="1" id="KW-0489">Methyltransferase</keyword>
<keyword evidence="2" id="KW-1185">Reference proteome</keyword>
<keyword evidence="1" id="KW-0808">Transferase</keyword>
<feature type="non-terminal residue" evidence="1">
    <location>
        <position position="236"/>
    </location>
</feature>
<gene>
    <name evidence="1" type="primary">DOT1_2</name>
    <name evidence="1" type="ORF">EV182_006699</name>
</gene>
<accession>A0ACC1HBH3</accession>
<feature type="non-terminal residue" evidence="1">
    <location>
        <position position="1"/>
    </location>
</feature>
<evidence type="ECO:0000313" key="1">
    <source>
        <dbReference type="EMBL" id="KAJ1672686.1"/>
    </source>
</evidence>
<dbReference type="Proteomes" id="UP001145114">
    <property type="component" value="Unassembled WGS sequence"/>
</dbReference>
<comment type="caution">
    <text evidence="1">The sequence shown here is derived from an EMBL/GenBank/DDBJ whole genome shotgun (WGS) entry which is preliminary data.</text>
</comment>
<organism evidence="1 2">
    <name type="scientific">Spiromyces aspiralis</name>
    <dbReference type="NCBI Taxonomy" id="68401"/>
    <lineage>
        <taxon>Eukaryota</taxon>
        <taxon>Fungi</taxon>
        <taxon>Fungi incertae sedis</taxon>
        <taxon>Zoopagomycota</taxon>
        <taxon>Kickxellomycotina</taxon>
        <taxon>Kickxellomycetes</taxon>
        <taxon>Kickxellales</taxon>
        <taxon>Kickxellaceae</taxon>
        <taxon>Spiromyces</taxon>
    </lineage>
</organism>
<dbReference type="EMBL" id="JAMZIH010007991">
    <property type="protein sequence ID" value="KAJ1672686.1"/>
    <property type="molecule type" value="Genomic_DNA"/>
</dbReference>
<sequence length="236" mass="26232">VPPKDQAVDVASPALSSDSRFEQDQGSIAIINSVEVIPRLTTKYVPYFNWDSDSHHSANEKVATLRLLYPAPDSSEEYPLLVPRVGKSDAHVANEYVPINELINTVHVVGKYLLGDELATKAVTDPGTGILRMLERARNKRDGPGFVRAVQDYNRIIEARRAVLDGIGYKKWGLPYELVTHVMDQVYNRVVAPKVDLLGNYKAFSNNVYGEVNPILVKEFIKRTNLGPDGVFVDLG</sequence>
<protein>
    <submittedName>
        <fullName evidence="1">Nucleosomal histone H3-Lys79 methylase</fullName>
        <ecNumber evidence="1">2.1.1.354</ecNumber>
    </submittedName>
</protein>